<evidence type="ECO:0000256" key="7">
    <source>
        <dbReference type="ARBA" id="ARBA00023180"/>
    </source>
</evidence>
<keyword evidence="13" id="KW-1185">Reference proteome</keyword>
<sequence>NQKSESLNPETKLFIRWKSTSLHDCPQLMCFLLFFFQHLVKSGKRSIHYVLLHAPWIVLCYYAEALRIKMPLQALPTQSSHGSTKLMRKLGIWNPLDEEVPDRPRDYYTCQFKGTNASLHHPLTSPSIPQLSEILEKTSFGHERKGLFGIEHLLSEKVFKAAFPPHDGPFQIPPEGLAPEEMNQRQILYHYWAKWSKWMKYQPLHHVRRYFGEKIAFYFAWLGFYTAWLLPASLVGVVVFLVGCFTVSMDIPTQDICDIEQDRWMCPLCSDCPFWKLSSICKITKISRLFDNSGTVFFSVFMSLWAVTFLEYWKRRSARLAHLWDCYDYKDYEEQPRPKFVVMAPMTTRNLVTNLEEPFFPKKSYFQRAFMSASIIIAMVALPCPGCREMHKTQSKFEDSFVLKVFIFQFVNINSFLIYIAFFKGRFSGYPGNYRTFFGIQNENCINGSCFVDLAQEMLIIMVGRQIFISLLEIFIPKLQVWRHRKNLYAKQNKKKEEENSNSLGETNYELLKYEGLFEEYLEMVIQFGFITIFVVACPLAPLFTLLNNWIEIRLDAQKFVCQYRRPVAEKAQNIGIWFQILQVLTHLAVLSNALLIAFTSDFLQRTYYQYTHSYDLHGYINFTLAQAPKAFVLVSNHTCRYQAFREGSGKRSFTFWNLLAIRLAFIIIFEHVIFPVAWLINVLLPDVPESVKVKVKQEYFLAKQALADHEVPQPSPSWKLPSALAVGVGARRGRAALQRPPSFPRGSRPAARSPFPWV</sequence>
<feature type="transmembrane region" description="Helical" evidence="8">
    <location>
        <begin position="401"/>
        <end position="422"/>
    </location>
</feature>
<dbReference type="HOGENOM" id="CLU_006685_0_1_1"/>
<name>G3WFL1_SARHA</name>
<reference evidence="12 13" key="1">
    <citation type="journal article" date="2011" name="Proc. Natl. Acad. Sci. U.S.A.">
        <title>Genetic diversity and population structure of the endangered marsupial Sarcophilus harrisii (Tasmanian devil).</title>
        <authorList>
            <person name="Miller W."/>
            <person name="Hayes V.M."/>
            <person name="Ratan A."/>
            <person name="Petersen D.C."/>
            <person name="Wittekindt N.E."/>
            <person name="Miller J."/>
            <person name="Walenz B."/>
            <person name="Knight J."/>
            <person name="Qi J."/>
            <person name="Zhao F."/>
            <person name="Wang Q."/>
            <person name="Bedoya-Reina O.C."/>
            <person name="Katiyar N."/>
            <person name="Tomsho L.P."/>
            <person name="Kasson L.M."/>
            <person name="Hardie R.A."/>
            <person name="Woodbridge P."/>
            <person name="Tindall E.A."/>
            <person name="Bertelsen M.F."/>
            <person name="Dixon D."/>
            <person name="Pyecroft S."/>
            <person name="Helgen K.M."/>
            <person name="Lesk A.M."/>
            <person name="Pringle T.H."/>
            <person name="Patterson N."/>
            <person name="Zhang Y."/>
            <person name="Kreiss A."/>
            <person name="Woods G.M."/>
            <person name="Jones M.E."/>
            <person name="Schuster S.C."/>
        </authorList>
    </citation>
    <scope>NUCLEOTIDE SEQUENCE [LARGE SCALE GENOMIC DNA]</scope>
</reference>
<dbReference type="InterPro" id="IPR049452">
    <property type="entry name" value="Anoctamin_TM"/>
</dbReference>
<comment type="similarity">
    <text evidence="2 8">Belongs to the anoctamin family.</text>
</comment>
<evidence type="ECO:0000256" key="9">
    <source>
        <dbReference type="SAM" id="MobiDB-lite"/>
    </source>
</evidence>
<evidence type="ECO:0000259" key="10">
    <source>
        <dbReference type="Pfam" id="PF04547"/>
    </source>
</evidence>
<dbReference type="AlphaFoldDB" id="G3WFL1"/>
<dbReference type="Proteomes" id="UP000007648">
    <property type="component" value="Unassembled WGS sequence"/>
</dbReference>
<comment type="caution">
    <text evidence="8">Lacks conserved residue(s) required for the propagation of feature annotation.</text>
</comment>
<evidence type="ECO:0000256" key="4">
    <source>
        <dbReference type="ARBA" id="ARBA00022692"/>
    </source>
</evidence>
<feature type="transmembrane region" description="Helical" evidence="8">
    <location>
        <begin position="295"/>
        <end position="313"/>
    </location>
</feature>
<feature type="domain" description="Anoctamin transmembrane" evidence="10">
    <location>
        <begin position="207"/>
        <end position="382"/>
    </location>
</feature>
<dbReference type="Pfam" id="PF16178">
    <property type="entry name" value="Anoct_dimer"/>
    <property type="match status" value="1"/>
</dbReference>
<comment type="subcellular location">
    <subcellularLocation>
        <location evidence="1">Cell membrane</location>
        <topology evidence="1">Multi-pass membrane protein</topology>
    </subcellularLocation>
    <subcellularLocation>
        <location evidence="8">Membrane</location>
        <topology evidence="8">Multi-pass membrane protein</topology>
    </subcellularLocation>
</comment>
<evidence type="ECO:0000256" key="6">
    <source>
        <dbReference type="ARBA" id="ARBA00023136"/>
    </source>
</evidence>
<keyword evidence="4 8" id="KW-0812">Transmembrane</keyword>
<dbReference type="InterPro" id="IPR032394">
    <property type="entry name" value="Anoct_dimer"/>
</dbReference>
<dbReference type="GO" id="GO:0061588">
    <property type="term" value="P:calcium activated phospholipid scrambling"/>
    <property type="evidence" value="ECO:0007669"/>
    <property type="project" value="TreeGrafter"/>
</dbReference>
<evidence type="ECO:0000256" key="8">
    <source>
        <dbReference type="RuleBase" id="RU280814"/>
    </source>
</evidence>
<dbReference type="PANTHER" id="PTHR12308:SF22">
    <property type="entry name" value="ANOCTAMIN-7"/>
    <property type="match status" value="1"/>
</dbReference>
<evidence type="ECO:0000313" key="13">
    <source>
        <dbReference type="Proteomes" id="UP000007648"/>
    </source>
</evidence>
<evidence type="ECO:0000256" key="3">
    <source>
        <dbReference type="ARBA" id="ARBA00022475"/>
    </source>
</evidence>
<keyword evidence="3" id="KW-1003">Cell membrane</keyword>
<dbReference type="GO" id="GO:0046983">
    <property type="term" value="F:protein dimerization activity"/>
    <property type="evidence" value="ECO:0007669"/>
    <property type="project" value="InterPro"/>
</dbReference>
<gene>
    <name evidence="12" type="primary">ANO7</name>
</gene>
<feature type="transmembrane region" description="Helical" evidence="8">
    <location>
        <begin position="215"/>
        <end position="242"/>
    </location>
</feature>
<evidence type="ECO:0000256" key="2">
    <source>
        <dbReference type="ARBA" id="ARBA00009671"/>
    </source>
</evidence>
<evidence type="ECO:0000256" key="1">
    <source>
        <dbReference type="ARBA" id="ARBA00004651"/>
    </source>
</evidence>
<dbReference type="Pfam" id="PF04547">
    <property type="entry name" value="Anoctamin"/>
    <property type="match status" value="2"/>
</dbReference>
<feature type="domain" description="Anoctamin dimerisation" evidence="11">
    <location>
        <begin position="43"/>
        <end position="204"/>
    </location>
</feature>
<keyword evidence="7" id="KW-0325">Glycoprotein</keyword>
<keyword evidence="6 8" id="KW-0472">Membrane</keyword>
<accession>G3WFL1</accession>
<feature type="transmembrane region" description="Helical" evidence="8">
    <location>
        <begin position="656"/>
        <end position="681"/>
    </location>
</feature>
<protein>
    <recommendedName>
        <fullName evidence="8">Anoctamin</fullName>
    </recommendedName>
</protein>
<dbReference type="GO" id="GO:0005254">
    <property type="term" value="F:chloride channel activity"/>
    <property type="evidence" value="ECO:0007669"/>
    <property type="project" value="TreeGrafter"/>
</dbReference>
<reference evidence="12" key="3">
    <citation type="submission" date="2025-09" db="UniProtKB">
        <authorList>
            <consortium name="Ensembl"/>
        </authorList>
    </citation>
    <scope>IDENTIFICATION</scope>
</reference>
<dbReference type="GeneTree" id="ENSGT00940000158551"/>
<organism evidence="12 13">
    <name type="scientific">Sarcophilus harrisii</name>
    <name type="common">Tasmanian devil</name>
    <name type="synonym">Sarcophilus laniarius</name>
    <dbReference type="NCBI Taxonomy" id="9305"/>
    <lineage>
        <taxon>Eukaryota</taxon>
        <taxon>Metazoa</taxon>
        <taxon>Chordata</taxon>
        <taxon>Craniata</taxon>
        <taxon>Vertebrata</taxon>
        <taxon>Euteleostomi</taxon>
        <taxon>Mammalia</taxon>
        <taxon>Metatheria</taxon>
        <taxon>Dasyuromorphia</taxon>
        <taxon>Dasyuridae</taxon>
        <taxon>Sarcophilus</taxon>
    </lineage>
</organism>
<dbReference type="PANTHER" id="PTHR12308">
    <property type="entry name" value="ANOCTAMIN"/>
    <property type="match status" value="1"/>
</dbReference>
<evidence type="ECO:0000313" key="12">
    <source>
        <dbReference type="Ensembl" id="ENSSHAP00000014216.2"/>
    </source>
</evidence>
<feature type="domain" description="Anoctamin transmembrane" evidence="10">
    <location>
        <begin position="389"/>
        <end position="699"/>
    </location>
</feature>
<dbReference type="InterPro" id="IPR007632">
    <property type="entry name" value="Anoctamin"/>
</dbReference>
<proteinExistence type="inferred from homology"/>
<reference evidence="12" key="2">
    <citation type="submission" date="2025-08" db="UniProtKB">
        <authorList>
            <consortium name="Ensembl"/>
        </authorList>
    </citation>
    <scope>IDENTIFICATION</scope>
</reference>
<dbReference type="GO" id="GO:0005886">
    <property type="term" value="C:plasma membrane"/>
    <property type="evidence" value="ECO:0007669"/>
    <property type="project" value="UniProtKB-SubCell"/>
</dbReference>
<keyword evidence="5 8" id="KW-1133">Transmembrane helix</keyword>
<evidence type="ECO:0000259" key="11">
    <source>
        <dbReference type="Pfam" id="PF16178"/>
    </source>
</evidence>
<evidence type="ECO:0000256" key="5">
    <source>
        <dbReference type="ARBA" id="ARBA00022989"/>
    </source>
</evidence>
<dbReference type="Ensembl" id="ENSSHAT00000014334.2">
    <property type="protein sequence ID" value="ENSSHAP00000014216.2"/>
    <property type="gene ID" value="ENSSHAG00000012152.2"/>
</dbReference>
<feature type="transmembrane region" description="Helical" evidence="8">
    <location>
        <begin position="577"/>
        <end position="599"/>
    </location>
</feature>
<feature type="transmembrane region" description="Helical" evidence="8">
    <location>
        <begin position="521"/>
        <end position="544"/>
    </location>
</feature>
<feature type="region of interest" description="Disordered" evidence="9">
    <location>
        <begin position="733"/>
        <end position="759"/>
    </location>
</feature>